<dbReference type="Gene3D" id="1.20.1280.20">
    <property type="entry name" value="HscB, C-terminal domain"/>
    <property type="match status" value="1"/>
</dbReference>
<dbReference type="InterPro" id="IPR036869">
    <property type="entry name" value="J_dom_sf"/>
</dbReference>
<feature type="domain" description="Co-chaperone HscB C-terminal oligomerisation" evidence="3">
    <location>
        <begin position="103"/>
        <end position="174"/>
    </location>
</feature>
<protein>
    <submittedName>
        <fullName evidence="4">LAFE_0D03334g1_1</fullName>
    </submittedName>
</protein>
<organism evidence="4 5">
    <name type="scientific">Lachancea fermentati</name>
    <name type="common">Zygosaccharomyces fermentati</name>
    <dbReference type="NCBI Taxonomy" id="4955"/>
    <lineage>
        <taxon>Eukaryota</taxon>
        <taxon>Fungi</taxon>
        <taxon>Dikarya</taxon>
        <taxon>Ascomycota</taxon>
        <taxon>Saccharomycotina</taxon>
        <taxon>Saccharomycetes</taxon>
        <taxon>Saccharomycetales</taxon>
        <taxon>Saccharomycetaceae</taxon>
        <taxon>Lachancea</taxon>
    </lineage>
</organism>
<dbReference type="OrthoDB" id="448954at2759"/>
<dbReference type="InterPro" id="IPR004640">
    <property type="entry name" value="HscB"/>
</dbReference>
<dbReference type="PANTHER" id="PTHR14021">
    <property type="entry name" value="IRON-SULFUR CLUSTER CO-CHAPERONE PROTEIN HSCB"/>
    <property type="match status" value="1"/>
</dbReference>
<dbReference type="SUPFAM" id="SSF46565">
    <property type="entry name" value="Chaperone J-domain"/>
    <property type="match status" value="1"/>
</dbReference>
<name>A0A1G4MBA3_LACFM</name>
<dbReference type="PANTHER" id="PTHR14021:SF15">
    <property type="entry name" value="IRON-SULFUR CLUSTER CO-CHAPERONE PROTEIN HSCB"/>
    <property type="match status" value="1"/>
</dbReference>
<dbReference type="EMBL" id="LT598492">
    <property type="protein sequence ID" value="SCW01021.1"/>
    <property type="molecule type" value="Genomic_DNA"/>
</dbReference>
<dbReference type="GO" id="GO:0051259">
    <property type="term" value="P:protein complex oligomerization"/>
    <property type="evidence" value="ECO:0007669"/>
    <property type="project" value="InterPro"/>
</dbReference>
<dbReference type="SUPFAM" id="SSF47144">
    <property type="entry name" value="HSC20 (HSCB), C-terminal oligomerisation domain"/>
    <property type="match status" value="1"/>
</dbReference>
<dbReference type="GO" id="GO:0044571">
    <property type="term" value="P:[2Fe-2S] cluster assembly"/>
    <property type="evidence" value="ECO:0007669"/>
    <property type="project" value="InterPro"/>
</dbReference>
<dbReference type="InterPro" id="IPR009073">
    <property type="entry name" value="HscB_oligo_C"/>
</dbReference>
<dbReference type="NCBIfam" id="TIGR00714">
    <property type="entry name" value="hscB"/>
    <property type="match status" value="1"/>
</dbReference>
<dbReference type="OMA" id="TVELKYW"/>
<gene>
    <name evidence="4" type="ORF">LAFE_0D03334G</name>
</gene>
<accession>A0A1G4MBA3</accession>
<evidence type="ECO:0000256" key="1">
    <source>
        <dbReference type="ARBA" id="ARBA00010476"/>
    </source>
</evidence>
<keyword evidence="5" id="KW-1185">Reference proteome</keyword>
<proteinExistence type="inferred from homology"/>
<sequence length="186" mass="21575">MLRILSRRFYSSKTVFQYFPKSFPNGNPSWLVDLKCLRKEYRELQAHEHPDANANAHTSRSSDINHAYQTVRQPLLRAQYLLLIKGGIDLNDEKMAQTIAQHDPGLLMKVLDVHEQLEGLSSEQEVKAISRENRERMAVIEQELTKAFEQNDMETAAQLTVELRYWTSLDRAVKEWEPGKAVNLNH</sequence>
<evidence type="ECO:0000313" key="5">
    <source>
        <dbReference type="Proteomes" id="UP000190831"/>
    </source>
</evidence>
<dbReference type="GO" id="GO:0051087">
    <property type="term" value="F:protein-folding chaperone binding"/>
    <property type="evidence" value="ECO:0007669"/>
    <property type="project" value="InterPro"/>
</dbReference>
<evidence type="ECO:0000259" key="3">
    <source>
        <dbReference type="Pfam" id="PF07743"/>
    </source>
</evidence>
<evidence type="ECO:0000256" key="2">
    <source>
        <dbReference type="ARBA" id="ARBA00023186"/>
    </source>
</evidence>
<dbReference type="STRING" id="4955.A0A1G4MBA3"/>
<dbReference type="Gene3D" id="1.10.287.110">
    <property type="entry name" value="DnaJ domain"/>
    <property type="match status" value="1"/>
</dbReference>
<reference evidence="4 5" key="1">
    <citation type="submission" date="2016-03" db="EMBL/GenBank/DDBJ databases">
        <authorList>
            <person name="Devillers H."/>
        </authorList>
    </citation>
    <scope>NUCLEOTIDE SEQUENCE [LARGE SCALE GENOMIC DNA]</scope>
    <source>
        <strain evidence="4">CBS 6772</strain>
    </source>
</reference>
<dbReference type="InterPro" id="IPR036386">
    <property type="entry name" value="HscB_C_sf"/>
</dbReference>
<dbReference type="GO" id="GO:0001671">
    <property type="term" value="F:ATPase activator activity"/>
    <property type="evidence" value="ECO:0007669"/>
    <property type="project" value="InterPro"/>
</dbReference>
<dbReference type="AlphaFoldDB" id="A0A1G4MBA3"/>
<dbReference type="Proteomes" id="UP000190831">
    <property type="component" value="Chromosome D"/>
</dbReference>
<comment type="similarity">
    <text evidence="1">Belongs to the HscB family.</text>
</comment>
<dbReference type="Pfam" id="PF07743">
    <property type="entry name" value="HSCB_C"/>
    <property type="match status" value="1"/>
</dbReference>
<dbReference type="GO" id="GO:0005739">
    <property type="term" value="C:mitochondrion"/>
    <property type="evidence" value="ECO:0007669"/>
    <property type="project" value="TreeGrafter"/>
</dbReference>
<evidence type="ECO:0000313" key="4">
    <source>
        <dbReference type="EMBL" id="SCW01021.1"/>
    </source>
</evidence>
<keyword evidence="2" id="KW-0143">Chaperone</keyword>